<evidence type="ECO:0000256" key="4">
    <source>
        <dbReference type="PROSITE-ProRule" id="PRU00146"/>
    </source>
</evidence>
<dbReference type="InterPro" id="IPR000253">
    <property type="entry name" value="FHA_dom"/>
</dbReference>
<protein>
    <recommendedName>
        <fullName evidence="10">PHD finger protein 12</fullName>
    </recommendedName>
</protein>
<dbReference type="PROSITE" id="PS50016">
    <property type="entry name" value="ZF_PHD_2"/>
    <property type="match status" value="1"/>
</dbReference>
<reference evidence="8 9" key="1">
    <citation type="submission" date="2024-03" db="EMBL/GenBank/DDBJ databases">
        <title>Adaptation during the transition from Ophiocordyceps entomopathogen to insect associate is accompanied by gene loss and intensified selection.</title>
        <authorList>
            <person name="Ward C.M."/>
            <person name="Onetto C.A."/>
            <person name="Borneman A.R."/>
        </authorList>
    </citation>
    <scope>NUCLEOTIDE SEQUENCE [LARGE SCALE GENOMIC DNA]</scope>
    <source>
        <strain evidence="8">AWRI1</strain>
        <tissue evidence="8">Single Adult Female</tissue>
    </source>
</reference>
<dbReference type="Gene3D" id="3.30.40.10">
    <property type="entry name" value="Zinc/RING finger domain, C3HC4 (zinc finger)"/>
    <property type="match status" value="1"/>
</dbReference>
<evidence type="ECO:0000256" key="1">
    <source>
        <dbReference type="ARBA" id="ARBA00022723"/>
    </source>
</evidence>
<dbReference type="Proteomes" id="UP001367676">
    <property type="component" value="Unassembled WGS sequence"/>
</dbReference>
<dbReference type="InterPro" id="IPR011011">
    <property type="entry name" value="Znf_FYVE_PHD"/>
</dbReference>
<dbReference type="GO" id="GO:0008270">
    <property type="term" value="F:zinc ion binding"/>
    <property type="evidence" value="ECO:0007669"/>
    <property type="project" value="UniProtKB-KW"/>
</dbReference>
<dbReference type="CDD" id="cd15533">
    <property type="entry name" value="PHD1_PHF12"/>
    <property type="match status" value="1"/>
</dbReference>
<dbReference type="PANTHER" id="PTHR46309:SF1">
    <property type="entry name" value="PHD FINGER PROTEIN 12"/>
    <property type="match status" value="1"/>
</dbReference>
<feature type="region of interest" description="Disordered" evidence="5">
    <location>
        <begin position="775"/>
        <end position="803"/>
    </location>
</feature>
<evidence type="ECO:0000313" key="8">
    <source>
        <dbReference type="EMBL" id="KAK7593101.1"/>
    </source>
</evidence>
<name>A0AAN9TMG4_9HEMI</name>
<dbReference type="PANTHER" id="PTHR46309">
    <property type="entry name" value="PHD FINGER PROTEIN 12"/>
    <property type="match status" value="1"/>
</dbReference>
<dbReference type="InterPro" id="IPR013083">
    <property type="entry name" value="Znf_RING/FYVE/PHD"/>
</dbReference>
<evidence type="ECO:0008006" key="10">
    <source>
        <dbReference type="Google" id="ProtNLM"/>
    </source>
</evidence>
<evidence type="ECO:0000259" key="6">
    <source>
        <dbReference type="PROSITE" id="PS50006"/>
    </source>
</evidence>
<evidence type="ECO:0000313" key="9">
    <source>
        <dbReference type="Proteomes" id="UP001367676"/>
    </source>
</evidence>
<evidence type="ECO:0000256" key="3">
    <source>
        <dbReference type="ARBA" id="ARBA00022833"/>
    </source>
</evidence>
<dbReference type="InterPro" id="IPR042163">
    <property type="entry name" value="PHF12"/>
</dbReference>
<organism evidence="8 9">
    <name type="scientific">Parthenolecanium corni</name>
    <dbReference type="NCBI Taxonomy" id="536013"/>
    <lineage>
        <taxon>Eukaryota</taxon>
        <taxon>Metazoa</taxon>
        <taxon>Ecdysozoa</taxon>
        <taxon>Arthropoda</taxon>
        <taxon>Hexapoda</taxon>
        <taxon>Insecta</taxon>
        <taxon>Pterygota</taxon>
        <taxon>Neoptera</taxon>
        <taxon>Paraneoptera</taxon>
        <taxon>Hemiptera</taxon>
        <taxon>Sternorrhyncha</taxon>
        <taxon>Coccoidea</taxon>
        <taxon>Coccidae</taxon>
        <taxon>Parthenolecanium</taxon>
    </lineage>
</organism>
<comment type="caution">
    <text evidence="8">The sequence shown here is derived from an EMBL/GenBank/DDBJ whole genome shotgun (WGS) entry which is preliminary data.</text>
</comment>
<dbReference type="InterPro" id="IPR019787">
    <property type="entry name" value="Znf_PHD-finger"/>
</dbReference>
<dbReference type="PROSITE" id="PS01359">
    <property type="entry name" value="ZF_PHD_1"/>
    <property type="match status" value="1"/>
</dbReference>
<evidence type="ECO:0000256" key="2">
    <source>
        <dbReference type="ARBA" id="ARBA00022771"/>
    </source>
</evidence>
<feature type="region of interest" description="Disordered" evidence="5">
    <location>
        <begin position="236"/>
        <end position="266"/>
    </location>
</feature>
<dbReference type="Pfam" id="PF00628">
    <property type="entry name" value="PHD"/>
    <property type="match status" value="2"/>
</dbReference>
<gene>
    <name evidence="8" type="ORF">V9T40_007853</name>
</gene>
<feature type="compositionally biased region" description="Basic and acidic residues" evidence="5">
    <location>
        <begin position="775"/>
        <end position="785"/>
    </location>
</feature>
<dbReference type="AlphaFoldDB" id="A0AAN9TMG4"/>
<dbReference type="GO" id="GO:0070822">
    <property type="term" value="C:Sin3-type complex"/>
    <property type="evidence" value="ECO:0007669"/>
    <property type="project" value="TreeGrafter"/>
</dbReference>
<evidence type="ECO:0000256" key="5">
    <source>
        <dbReference type="SAM" id="MobiDB-lite"/>
    </source>
</evidence>
<dbReference type="PROSITE" id="PS50006">
    <property type="entry name" value="FHA_DOMAIN"/>
    <property type="match status" value="1"/>
</dbReference>
<feature type="compositionally biased region" description="Low complexity" evidence="5">
    <location>
        <begin position="151"/>
        <end position="167"/>
    </location>
</feature>
<dbReference type="InterPro" id="IPR001965">
    <property type="entry name" value="Znf_PHD"/>
</dbReference>
<feature type="domain" description="FHA" evidence="6">
    <location>
        <begin position="685"/>
        <end position="739"/>
    </location>
</feature>
<dbReference type="SUPFAM" id="SSF49879">
    <property type="entry name" value="SMAD/FHA domain"/>
    <property type="match status" value="1"/>
</dbReference>
<feature type="compositionally biased region" description="Pro residues" evidence="5">
    <location>
        <begin position="1007"/>
        <end position="1020"/>
    </location>
</feature>
<dbReference type="EMBL" id="JBBCAQ010000020">
    <property type="protein sequence ID" value="KAK7593101.1"/>
    <property type="molecule type" value="Genomic_DNA"/>
</dbReference>
<dbReference type="Gene3D" id="2.30.30.1150">
    <property type="match status" value="1"/>
</dbReference>
<feature type="region of interest" description="Disordered" evidence="5">
    <location>
        <begin position="937"/>
        <end position="960"/>
    </location>
</feature>
<proteinExistence type="predicted"/>
<evidence type="ECO:0000259" key="7">
    <source>
        <dbReference type="PROSITE" id="PS50016"/>
    </source>
</evidence>
<keyword evidence="2 4" id="KW-0863">Zinc-finger</keyword>
<sequence>MTEFTTFDDLMPKIQALVAPGDNKDKSSTEHHFFKRKGKWHNHDYCDACGEKGKLLCCDICPASFHLLCHDPPLDVAHVPNGPWTCYACNNIRDRKNNLTRKSYKIEFVNGSNTSTGSIREKRILNSNRNAQKKDTLPTKSLLFLSLSKPNSSSLTTTNTSKSVTFKPTNSDSVSAATGKSPDFKENLPKSSLRYRTGQAEIGLNNGNASSDVISDQQIIDLNDSDDEIKIEPWIEEIEDESEDSNSNSKNLRTGEKSSLDEQKSIVDSNRSNLNINILNCDFVVSKKPISGDGTEPRTSSLEKCCLVKEKNTSVIDDRNNISGIEKVFNVIVGESKKLNPRQFALPREYVADIDGDLLRPEKDLDSFSCDWDSNDLLKIPTRRCYFCNGICLSGQLISCDYCPAHFHLNCLDPPMCSVPDVKWMCPLHPHHILEKVMDNPDSITELTDWWHELKVSVDSKDVISRFIKKINQQKKNSALIDGSVEIPDIVKYHYKNPVPHVPERNDLTSRKSDCIFEEDFTLVPHELIMKSNDCCNGQQLRKEKSISQTVRTKSVSKETTGFVNTASINEPILKPQSLIEITSDDKQDSRDKELIEKLGKNGENLSTWDPESKSLKRLLINEELKSIVQDLPPSLSPESAPYPFTPPFLNNTMVPDKKSSSKVHAVLCPLSHRAPIIFMYDGTLSIGTDFSNDVCLLNYGHCNFISGEHAVIFYDKPSKTYELLNYSEYCTVVDGITYTCDISCPAVSGEVYKVDKSVDEKSCAKQLDDVRAGKVVEPAEKSKPSDTTSVAPSSSLSRTKPSGLESRNLFKKLMTDIDKLITKSKKEMASIAEEDLNEIARAVKASADTNRATKESSVDRQKVKKRTEFCIHLKRFDSEIIDLCDEDLPPIAVPKDNLPTTNLKPSPENYNQHIDELCEQLSYQNTRVPPTIIPSTAPPVSKEVKSHSTVNQPEATTLRRSERKIKRSIFATYRREMRKDKKLELNTLGDSDSGDDLIVVKKKASPLPPPPPPSPPPPVITVEEPPIDNSNRTPNTGRYVPETKEKCRCQINNADLPDGMDSSWETAAALHHGSHVRFGCVEFVFSIINYTTDLKIRSYQQLRKSPSRARQPKEKAGRPPEVVPEVVPPPKKAKKADDEDLSSKLRSLLNVLSSAKSSPSRSSSSSAANLSPRSSPELSRSPSPLPSPRPPSDPSSLIEVNYEESDHVRHEIRTEDS</sequence>
<dbReference type="GO" id="GO:0003714">
    <property type="term" value="F:transcription corepressor activity"/>
    <property type="evidence" value="ECO:0007669"/>
    <property type="project" value="InterPro"/>
</dbReference>
<feature type="compositionally biased region" description="Polar residues" evidence="5">
    <location>
        <begin position="786"/>
        <end position="801"/>
    </location>
</feature>
<feature type="region of interest" description="Disordered" evidence="5">
    <location>
        <begin position="1103"/>
        <end position="1218"/>
    </location>
</feature>
<feature type="domain" description="PHD-type" evidence="7">
    <location>
        <begin position="43"/>
        <end position="92"/>
    </location>
</feature>
<keyword evidence="1" id="KW-0479">Metal-binding</keyword>
<feature type="compositionally biased region" description="Basic and acidic residues" evidence="5">
    <location>
        <begin position="253"/>
        <end position="265"/>
    </location>
</feature>
<feature type="region of interest" description="Disordered" evidence="5">
    <location>
        <begin position="151"/>
        <end position="190"/>
    </location>
</feature>
<keyword evidence="9" id="KW-1185">Reference proteome</keyword>
<dbReference type="SMART" id="SM00249">
    <property type="entry name" value="PHD"/>
    <property type="match status" value="2"/>
</dbReference>
<dbReference type="GO" id="GO:0000122">
    <property type="term" value="P:negative regulation of transcription by RNA polymerase II"/>
    <property type="evidence" value="ECO:0007669"/>
    <property type="project" value="TreeGrafter"/>
</dbReference>
<feature type="region of interest" description="Disordered" evidence="5">
    <location>
        <begin position="1003"/>
        <end position="1041"/>
    </location>
</feature>
<dbReference type="SUPFAM" id="SSF57903">
    <property type="entry name" value="FYVE/PHD zinc finger"/>
    <property type="match status" value="2"/>
</dbReference>
<dbReference type="CDD" id="cd15534">
    <property type="entry name" value="PHD2_PHF12_Rco1"/>
    <property type="match status" value="1"/>
</dbReference>
<feature type="compositionally biased region" description="Basic and acidic residues" evidence="5">
    <location>
        <begin position="1205"/>
        <end position="1218"/>
    </location>
</feature>
<feature type="compositionally biased region" description="Low complexity" evidence="5">
    <location>
        <begin position="1153"/>
        <end position="1183"/>
    </location>
</feature>
<dbReference type="InterPro" id="IPR019786">
    <property type="entry name" value="Zinc_finger_PHD-type_CS"/>
</dbReference>
<feature type="compositionally biased region" description="Pro residues" evidence="5">
    <location>
        <begin position="1184"/>
        <end position="1194"/>
    </location>
</feature>
<feature type="compositionally biased region" description="Polar residues" evidence="5">
    <location>
        <begin position="168"/>
        <end position="178"/>
    </location>
</feature>
<accession>A0AAN9TMG4</accession>
<dbReference type="InterPro" id="IPR008984">
    <property type="entry name" value="SMAD_FHA_dom_sf"/>
</dbReference>
<keyword evidence="3" id="KW-0862">Zinc</keyword>